<proteinExistence type="predicted"/>
<accession>A0ABQ3T682</accession>
<name>A0ABQ3T682_9ACTN</name>
<evidence type="ECO:0000313" key="2">
    <source>
        <dbReference type="Proteomes" id="UP000608522"/>
    </source>
</evidence>
<gene>
    <name evidence="1" type="ORF">Sspor_14580</name>
</gene>
<dbReference type="Proteomes" id="UP000608522">
    <property type="component" value="Unassembled WGS sequence"/>
</dbReference>
<comment type="caution">
    <text evidence="1">The sequence shown here is derived from an EMBL/GenBank/DDBJ whole genome shotgun (WGS) entry which is preliminary data.</text>
</comment>
<reference evidence="2" key="1">
    <citation type="submission" date="2023-07" db="EMBL/GenBank/DDBJ databases">
        <title>Whole genome shotgun sequence of Streptomyces spororaveus NBRC 15456.</title>
        <authorList>
            <person name="Komaki H."/>
            <person name="Tamura T."/>
        </authorList>
    </citation>
    <scope>NUCLEOTIDE SEQUENCE [LARGE SCALE GENOMIC DNA]</scope>
    <source>
        <strain evidence="2">NBRC 15456</strain>
    </source>
</reference>
<sequence>MTPPRKTQGNTHRLGREAAAWLDPALRCIWLITTAKPSPAEAERRASRMPAWRAAPPDALNAFAEANARLWAEIANENPGAWSNSLHDAARQYAAFRNGA</sequence>
<dbReference type="EMBL" id="BNED01000005">
    <property type="protein sequence ID" value="GHI75897.1"/>
    <property type="molecule type" value="Genomic_DNA"/>
</dbReference>
<evidence type="ECO:0000313" key="1">
    <source>
        <dbReference type="EMBL" id="GHI75897.1"/>
    </source>
</evidence>
<keyword evidence="2" id="KW-1185">Reference proteome</keyword>
<organism evidence="1 2">
    <name type="scientific">Streptomyces spororaveus</name>
    <dbReference type="NCBI Taxonomy" id="284039"/>
    <lineage>
        <taxon>Bacteria</taxon>
        <taxon>Bacillati</taxon>
        <taxon>Actinomycetota</taxon>
        <taxon>Actinomycetes</taxon>
        <taxon>Kitasatosporales</taxon>
        <taxon>Streptomycetaceae</taxon>
        <taxon>Streptomyces</taxon>
    </lineage>
</organism>
<protein>
    <submittedName>
        <fullName evidence="1">Uncharacterized protein</fullName>
    </submittedName>
</protein>